<dbReference type="GO" id="GO:0002376">
    <property type="term" value="P:immune system process"/>
    <property type="evidence" value="ECO:0007669"/>
    <property type="project" value="UniProtKB-KW"/>
</dbReference>
<evidence type="ECO:0000313" key="10">
    <source>
        <dbReference type="Ensembl" id="ENSAMXP00000020851.2"/>
    </source>
</evidence>
<keyword evidence="5" id="KW-0472">Membrane</keyword>
<keyword evidence="7" id="KW-0325">Glycoprotein</keyword>
<evidence type="ECO:0000256" key="8">
    <source>
        <dbReference type="SAM" id="SignalP"/>
    </source>
</evidence>
<keyword evidence="4" id="KW-0391">Immunity</keyword>
<reference evidence="11" key="1">
    <citation type="submission" date="2013-03" db="EMBL/GenBank/DDBJ databases">
        <authorList>
            <person name="Jeffery W."/>
            <person name="Warren W."/>
            <person name="Wilson R.K."/>
        </authorList>
    </citation>
    <scope>NUCLEOTIDE SEQUENCE</scope>
    <source>
        <strain evidence="11">female</strain>
    </source>
</reference>
<accession>W5LLY9</accession>
<evidence type="ECO:0000256" key="1">
    <source>
        <dbReference type="ARBA" id="ARBA00004236"/>
    </source>
</evidence>
<proteinExistence type="predicted"/>
<dbReference type="PANTHER" id="PTHR19433:SF133">
    <property type="entry name" value="IMMUNE-TYPE RECEPTOR 5 PRECURSOR-RELATED"/>
    <property type="match status" value="1"/>
</dbReference>
<dbReference type="SUPFAM" id="SSF48726">
    <property type="entry name" value="Immunoglobulin"/>
    <property type="match status" value="1"/>
</dbReference>
<organism evidence="10 11">
    <name type="scientific">Astyanax mexicanus</name>
    <name type="common">Blind cave fish</name>
    <name type="synonym">Astyanax fasciatus mexicanus</name>
    <dbReference type="NCBI Taxonomy" id="7994"/>
    <lineage>
        <taxon>Eukaryota</taxon>
        <taxon>Metazoa</taxon>
        <taxon>Chordata</taxon>
        <taxon>Craniata</taxon>
        <taxon>Vertebrata</taxon>
        <taxon>Euteleostomi</taxon>
        <taxon>Actinopterygii</taxon>
        <taxon>Neopterygii</taxon>
        <taxon>Teleostei</taxon>
        <taxon>Ostariophysi</taxon>
        <taxon>Characiformes</taxon>
        <taxon>Characoidei</taxon>
        <taxon>Acestrorhamphidae</taxon>
        <taxon>Acestrorhamphinae</taxon>
        <taxon>Astyanax</taxon>
    </lineage>
</organism>
<evidence type="ECO:0000256" key="5">
    <source>
        <dbReference type="ARBA" id="ARBA00023136"/>
    </source>
</evidence>
<feature type="domain" description="Ig-like" evidence="9">
    <location>
        <begin position="23"/>
        <end position="115"/>
    </location>
</feature>
<keyword evidence="2" id="KW-1003">Cell membrane</keyword>
<dbReference type="GO" id="GO:0005886">
    <property type="term" value="C:plasma membrane"/>
    <property type="evidence" value="ECO:0007669"/>
    <property type="project" value="UniProtKB-SubCell"/>
</dbReference>
<keyword evidence="3 8" id="KW-0732">Signal</keyword>
<reference evidence="10" key="4">
    <citation type="submission" date="2025-09" db="UniProtKB">
        <authorList>
            <consortium name="Ensembl"/>
        </authorList>
    </citation>
    <scope>IDENTIFICATION</scope>
</reference>
<dbReference type="Ensembl" id="ENSAMXT00000020851.2">
    <property type="protein sequence ID" value="ENSAMXP00000020851.2"/>
    <property type="gene ID" value="ENSAMXG00000020251.2"/>
</dbReference>
<keyword evidence="6" id="KW-1015">Disulfide bond</keyword>
<evidence type="ECO:0000256" key="4">
    <source>
        <dbReference type="ARBA" id="ARBA00022859"/>
    </source>
</evidence>
<comment type="subcellular location">
    <subcellularLocation>
        <location evidence="1">Cell membrane</location>
    </subcellularLocation>
</comment>
<dbReference type="HOGENOM" id="CLU_1664605_0_0_1"/>
<evidence type="ECO:0000256" key="2">
    <source>
        <dbReference type="ARBA" id="ARBA00022475"/>
    </source>
</evidence>
<dbReference type="Pfam" id="PF07686">
    <property type="entry name" value="V-set"/>
    <property type="match status" value="1"/>
</dbReference>
<protein>
    <recommendedName>
        <fullName evidence="9">Ig-like domain-containing protein</fullName>
    </recommendedName>
</protein>
<name>W5LLY9_ASTMX</name>
<dbReference type="InterPro" id="IPR013783">
    <property type="entry name" value="Ig-like_fold"/>
</dbReference>
<dbReference type="SMART" id="SM00406">
    <property type="entry name" value="IGv"/>
    <property type="match status" value="1"/>
</dbReference>
<feature type="signal peptide" evidence="8">
    <location>
        <begin position="1"/>
        <end position="20"/>
    </location>
</feature>
<sequence>MNTVVLFYVLFFYLQKMRNGVESKINISCLNGKKYVQNGENVSLNCSFSSEDVTATAWFKQTPGEKPLLIASAFRSSAAVYHNGFNKSGRFIAVTEQNTFTLNISNTEASDSATYFLISVRKALRLFLLHRAVSTNSPRTSSASLMLELTTVL</sequence>
<dbReference type="PROSITE" id="PS50835">
    <property type="entry name" value="IG_LIKE"/>
    <property type="match status" value="1"/>
</dbReference>
<dbReference type="CDD" id="cd00099">
    <property type="entry name" value="IgV"/>
    <property type="match status" value="1"/>
</dbReference>
<dbReference type="Proteomes" id="UP000018467">
    <property type="component" value="Unassembled WGS sequence"/>
</dbReference>
<dbReference type="PANTHER" id="PTHR19433">
    <property type="entry name" value="T-CELL RECEPTOR ALPHA CHAIN V REGION-RELATED"/>
    <property type="match status" value="1"/>
</dbReference>
<dbReference type="InterPro" id="IPR007110">
    <property type="entry name" value="Ig-like_dom"/>
</dbReference>
<dbReference type="InterPro" id="IPR013106">
    <property type="entry name" value="Ig_V-set"/>
</dbReference>
<dbReference type="AlphaFoldDB" id="W5LLY9"/>
<dbReference type="InterPro" id="IPR036179">
    <property type="entry name" value="Ig-like_dom_sf"/>
</dbReference>
<evidence type="ECO:0000256" key="3">
    <source>
        <dbReference type="ARBA" id="ARBA00022729"/>
    </source>
</evidence>
<dbReference type="InterPro" id="IPR052051">
    <property type="entry name" value="TCR_complex_component"/>
</dbReference>
<keyword evidence="11" id="KW-1185">Reference proteome</keyword>
<feature type="chain" id="PRO_5017247439" description="Ig-like domain-containing protein" evidence="8">
    <location>
        <begin position="21"/>
        <end position="153"/>
    </location>
</feature>
<dbReference type="InParanoid" id="W5LLY9"/>
<reference evidence="10" key="3">
    <citation type="submission" date="2025-08" db="UniProtKB">
        <authorList>
            <consortium name="Ensembl"/>
        </authorList>
    </citation>
    <scope>IDENTIFICATION</scope>
</reference>
<evidence type="ECO:0000256" key="7">
    <source>
        <dbReference type="ARBA" id="ARBA00023180"/>
    </source>
</evidence>
<dbReference type="GeneTree" id="ENSGT01030000234530"/>
<reference evidence="11" key="2">
    <citation type="journal article" date="2014" name="Nat. Commun.">
        <title>The cavefish genome reveals candidate genes for eye loss.</title>
        <authorList>
            <person name="McGaugh S.E."/>
            <person name="Gross J.B."/>
            <person name="Aken B."/>
            <person name="Blin M."/>
            <person name="Borowsky R."/>
            <person name="Chalopin D."/>
            <person name="Hinaux H."/>
            <person name="Jeffery W.R."/>
            <person name="Keene A."/>
            <person name="Ma L."/>
            <person name="Minx P."/>
            <person name="Murphy D."/>
            <person name="O'Quin K.E."/>
            <person name="Retaux S."/>
            <person name="Rohner N."/>
            <person name="Searle S.M."/>
            <person name="Stahl B.A."/>
            <person name="Tabin C."/>
            <person name="Volff J.N."/>
            <person name="Yoshizawa M."/>
            <person name="Warren W.C."/>
        </authorList>
    </citation>
    <scope>NUCLEOTIDE SEQUENCE [LARGE SCALE GENOMIC DNA]</scope>
    <source>
        <strain evidence="11">female</strain>
    </source>
</reference>
<evidence type="ECO:0000313" key="11">
    <source>
        <dbReference type="Proteomes" id="UP000018467"/>
    </source>
</evidence>
<dbReference type="GO" id="GO:0009617">
    <property type="term" value="P:response to bacterium"/>
    <property type="evidence" value="ECO:0007669"/>
    <property type="project" value="TreeGrafter"/>
</dbReference>
<evidence type="ECO:0000259" key="9">
    <source>
        <dbReference type="PROSITE" id="PS50835"/>
    </source>
</evidence>
<evidence type="ECO:0000256" key="6">
    <source>
        <dbReference type="ARBA" id="ARBA00023157"/>
    </source>
</evidence>
<dbReference type="Gene3D" id="2.60.40.10">
    <property type="entry name" value="Immunoglobulins"/>
    <property type="match status" value="1"/>
</dbReference>